<proteinExistence type="predicted"/>
<keyword evidence="2" id="KW-1185">Reference proteome</keyword>
<evidence type="ECO:0000313" key="1">
    <source>
        <dbReference type="EMBL" id="ORU96763.1"/>
    </source>
</evidence>
<accession>A0A1X1QZC6</accession>
<gene>
    <name evidence="1" type="ORF">AWC04_19540</name>
</gene>
<protein>
    <submittedName>
        <fullName evidence="1">Uncharacterized protein</fullName>
    </submittedName>
</protein>
<dbReference type="AlphaFoldDB" id="A0A1X1QZC6"/>
<comment type="caution">
    <text evidence="1">The sequence shown here is derived from an EMBL/GenBank/DDBJ whole genome shotgun (WGS) entry which is preliminary data.</text>
</comment>
<dbReference type="STRING" id="1793.AWC04_19540"/>
<name>A0A1X1QZC6_MYCFA</name>
<dbReference type="Gene3D" id="2.40.10.10">
    <property type="entry name" value="Trypsin-like serine proteases"/>
    <property type="match status" value="1"/>
</dbReference>
<dbReference type="EMBL" id="LQOJ01000073">
    <property type="protein sequence ID" value="ORU96763.1"/>
    <property type="molecule type" value="Genomic_DNA"/>
</dbReference>
<dbReference type="Proteomes" id="UP000193484">
    <property type="component" value="Unassembled WGS sequence"/>
</dbReference>
<evidence type="ECO:0000313" key="2">
    <source>
        <dbReference type="Proteomes" id="UP000193484"/>
    </source>
</evidence>
<dbReference type="InterPro" id="IPR043504">
    <property type="entry name" value="Peptidase_S1_PA_chymotrypsin"/>
</dbReference>
<organism evidence="1 2">
    <name type="scientific">Mycolicibacterium fallax</name>
    <name type="common">Mycobacterium fallax</name>
    <dbReference type="NCBI Taxonomy" id="1793"/>
    <lineage>
        <taxon>Bacteria</taxon>
        <taxon>Bacillati</taxon>
        <taxon>Actinomycetota</taxon>
        <taxon>Actinomycetes</taxon>
        <taxon>Mycobacteriales</taxon>
        <taxon>Mycobacteriaceae</taxon>
        <taxon>Mycolicibacterium</taxon>
    </lineage>
</organism>
<sequence>MTWGSSAAAAAAVALLLAGCSSGGAAHESAEPAGVADASAAAGEPAAGEPAPVESVYVSIPYQPPVKHGAVPGAKIHVTQADGSGGNCTLGPAVRQPSTGRTGFLTAGHCAGTVTVDGEYLGEVEEIRVTRDEDADAPVGERPPAEDSGIIWTPRAGEKAAAYVAGRPVIGALSETELHALPRSTMDNDAAGVPVCNFGATTGSWCSSFWGAGGYIGSGGGIDGDSGSPMFLVDGDGNAILIGVVDDPAGASILARTLRRLKIQPITAF</sequence>
<reference evidence="1 2" key="1">
    <citation type="submission" date="2016-01" db="EMBL/GenBank/DDBJ databases">
        <title>The new phylogeny of the genus Mycobacterium.</title>
        <authorList>
            <person name="Tarcisio F."/>
            <person name="Conor M."/>
            <person name="Antonella G."/>
            <person name="Elisabetta G."/>
            <person name="Giulia F.S."/>
            <person name="Sara T."/>
            <person name="Anna F."/>
            <person name="Clotilde B."/>
            <person name="Roberto B."/>
            <person name="Veronica D.S."/>
            <person name="Fabio R."/>
            <person name="Monica P."/>
            <person name="Olivier J."/>
            <person name="Enrico T."/>
            <person name="Nicola S."/>
        </authorList>
    </citation>
    <scope>NUCLEOTIDE SEQUENCE [LARGE SCALE GENOMIC DNA]</scope>
    <source>
        <strain evidence="1 2">DSM 44179</strain>
    </source>
</reference>